<gene>
    <name evidence="2" type="ORF">R3P38DRAFT_2771318</name>
</gene>
<feature type="compositionally biased region" description="Polar residues" evidence="1">
    <location>
        <begin position="19"/>
        <end position="35"/>
    </location>
</feature>
<protein>
    <submittedName>
        <fullName evidence="2">Uncharacterized protein</fullName>
    </submittedName>
</protein>
<dbReference type="Proteomes" id="UP001362999">
    <property type="component" value="Unassembled WGS sequence"/>
</dbReference>
<feature type="compositionally biased region" description="Low complexity" evidence="1">
    <location>
        <begin position="86"/>
        <end position="98"/>
    </location>
</feature>
<feature type="region of interest" description="Disordered" evidence="1">
    <location>
        <begin position="1"/>
        <end position="36"/>
    </location>
</feature>
<evidence type="ECO:0000256" key="1">
    <source>
        <dbReference type="SAM" id="MobiDB-lite"/>
    </source>
</evidence>
<sequence>MKTNSTKQNHRFSPVASRDTITSPTRPRLASQASRKATARLFTATRINDFEAPLSGYGALNSQVSETQYFAQFGVDVQLPKARVYSVSPPSSPSSGLPSTPPDNHTTSSDSPLKTYSWRMRGVMLGNGCPTHLDLSQNGLDDPLKDGFTGQGEGLEEENEEEEEEGWEQDLDWPYFVDRHGKTAMGGERRAAKRRR</sequence>
<feature type="region of interest" description="Disordered" evidence="1">
    <location>
        <begin position="85"/>
        <end position="113"/>
    </location>
</feature>
<name>A0AAW0CB12_9AGAR</name>
<keyword evidence="3" id="KW-1185">Reference proteome</keyword>
<evidence type="ECO:0000313" key="3">
    <source>
        <dbReference type="Proteomes" id="UP001362999"/>
    </source>
</evidence>
<organism evidence="2 3">
    <name type="scientific">Favolaschia claudopus</name>
    <dbReference type="NCBI Taxonomy" id="2862362"/>
    <lineage>
        <taxon>Eukaryota</taxon>
        <taxon>Fungi</taxon>
        <taxon>Dikarya</taxon>
        <taxon>Basidiomycota</taxon>
        <taxon>Agaricomycotina</taxon>
        <taxon>Agaricomycetes</taxon>
        <taxon>Agaricomycetidae</taxon>
        <taxon>Agaricales</taxon>
        <taxon>Marasmiineae</taxon>
        <taxon>Mycenaceae</taxon>
        <taxon>Favolaschia</taxon>
    </lineage>
</organism>
<proteinExistence type="predicted"/>
<dbReference type="EMBL" id="JAWWNJ010000019">
    <property type="protein sequence ID" value="KAK7035697.1"/>
    <property type="molecule type" value="Genomic_DNA"/>
</dbReference>
<comment type="caution">
    <text evidence="2">The sequence shown here is derived from an EMBL/GenBank/DDBJ whole genome shotgun (WGS) entry which is preliminary data.</text>
</comment>
<feature type="compositionally biased region" description="Acidic residues" evidence="1">
    <location>
        <begin position="154"/>
        <end position="171"/>
    </location>
</feature>
<dbReference type="AlphaFoldDB" id="A0AAW0CB12"/>
<evidence type="ECO:0000313" key="2">
    <source>
        <dbReference type="EMBL" id="KAK7035697.1"/>
    </source>
</evidence>
<feature type="region of interest" description="Disordered" evidence="1">
    <location>
        <begin position="134"/>
        <end position="196"/>
    </location>
</feature>
<feature type="compositionally biased region" description="Polar residues" evidence="1">
    <location>
        <begin position="103"/>
        <end position="113"/>
    </location>
</feature>
<accession>A0AAW0CB12</accession>
<reference evidence="2 3" key="1">
    <citation type="journal article" date="2024" name="J Genomics">
        <title>Draft genome sequencing and assembly of Favolaschia claudopus CIRM-BRFM 2984 isolated from oak limbs.</title>
        <authorList>
            <person name="Navarro D."/>
            <person name="Drula E."/>
            <person name="Chaduli D."/>
            <person name="Cazenave R."/>
            <person name="Ahrendt S."/>
            <person name="Wang J."/>
            <person name="Lipzen A."/>
            <person name="Daum C."/>
            <person name="Barry K."/>
            <person name="Grigoriev I.V."/>
            <person name="Favel A."/>
            <person name="Rosso M.N."/>
            <person name="Martin F."/>
        </authorList>
    </citation>
    <scope>NUCLEOTIDE SEQUENCE [LARGE SCALE GENOMIC DNA]</scope>
    <source>
        <strain evidence="2 3">CIRM-BRFM 2984</strain>
    </source>
</reference>